<proteinExistence type="predicted"/>
<evidence type="ECO:0000313" key="2">
    <source>
        <dbReference type="Proteomes" id="UP000013785"/>
    </source>
</evidence>
<evidence type="ECO:0000313" key="1">
    <source>
        <dbReference type="EMBL" id="EOL45253.1"/>
    </source>
</evidence>
<gene>
    <name evidence="1" type="ORF">UC3_01143</name>
</gene>
<dbReference type="PATRIC" id="fig|1158610.3.peg.1117"/>
<accession>R3TVS5</accession>
<dbReference type="EMBL" id="AJAT01000012">
    <property type="protein sequence ID" value="EOL45253.1"/>
    <property type="molecule type" value="Genomic_DNA"/>
</dbReference>
<keyword evidence="2" id="KW-1185">Reference proteome</keyword>
<dbReference type="HOGENOM" id="CLU_2011716_0_0_9"/>
<dbReference type="Proteomes" id="UP000013785">
    <property type="component" value="Unassembled WGS sequence"/>
</dbReference>
<sequence>MNKVFLGLAMASLVSYQIGQPVFLIDQLPKETVKKSRPHVEQWQEEQVIIEGQTTVILQKANTKESDTKKEKTRKLKSTEQLRLEILQLERSPKLDDGNKGKSLFAQQLKSLSGTVLYGAVEV</sequence>
<comment type="caution">
    <text evidence="1">The sequence shown here is derived from an EMBL/GenBank/DDBJ whole genome shotgun (WGS) entry which is preliminary data.</text>
</comment>
<dbReference type="STRING" id="154621.RV11_GL000769"/>
<dbReference type="RefSeq" id="WP_010767811.1">
    <property type="nucleotide sequence ID" value="NZ_ASWE01000003.1"/>
</dbReference>
<reference evidence="1 2" key="1">
    <citation type="submission" date="2013-02" db="EMBL/GenBank/DDBJ databases">
        <title>The Genome Sequence of Enterococcus phoeniculicola BAA-412.</title>
        <authorList>
            <consortium name="The Broad Institute Genome Sequencing Platform"/>
            <consortium name="The Broad Institute Genome Sequencing Center for Infectious Disease"/>
            <person name="Earl A.M."/>
            <person name="Gilmore M.S."/>
            <person name="Lebreton F."/>
            <person name="Walker B."/>
            <person name="Young S.K."/>
            <person name="Zeng Q."/>
            <person name="Gargeya S."/>
            <person name="Fitzgerald M."/>
            <person name="Haas B."/>
            <person name="Abouelleil A."/>
            <person name="Alvarado L."/>
            <person name="Arachchi H.M."/>
            <person name="Berlin A.M."/>
            <person name="Chapman S.B."/>
            <person name="Dewar J."/>
            <person name="Goldberg J."/>
            <person name="Griggs A."/>
            <person name="Gujja S."/>
            <person name="Hansen M."/>
            <person name="Howarth C."/>
            <person name="Imamovic A."/>
            <person name="Larimer J."/>
            <person name="McCowan C."/>
            <person name="Murphy C."/>
            <person name="Neiman D."/>
            <person name="Pearson M."/>
            <person name="Priest M."/>
            <person name="Roberts A."/>
            <person name="Saif S."/>
            <person name="Shea T."/>
            <person name="Sisk P."/>
            <person name="Sykes S."/>
            <person name="Wortman J."/>
            <person name="Nusbaum C."/>
            <person name="Birren B."/>
        </authorList>
    </citation>
    <scope>NUCLEOTIDE SEQUENCE [LARGE SCALE GENOMIC DNA]</scope>
    <source>
        <strain evidence="1 2">ATCC BAA-412</strain>
    </source>
</reference>
<name>R3TVS5_9ENTE</name>
<dbReference type="AlphaFoldDB" id="R3TVS5"/>
<protein>
    <submittedName>
        <fullName evidence="1">Uncharacterized protein</fullName>
    </submittedName>
</protein>
<organism evidence="1 2">
    <name type="scientific">Enterococcus phoeniculicola ATCC BAA-412</name>
    <dbReference type="NCBI Taxonomy" id="1158610"/>
    <lineage>
        <taxon>Bacteria</taxon>
        <taxon>Bacillati</taxon>
        <taxon>Bacillota</taxon>
        <taxon>Bacilli</taxon>
        <taxon>Lactobacillales</taxon>
        <taxon>Enterococcaceae</taxon>
        <taxon>Enterococcus</taxon>
    </lineage>
</organism>